<dbReference type="InParanoid" id="I2H016"/>
<keyword evidence="2" id="KW-1185">Reference proteome</keyword>
<proteinExistence type="predicted"/>
<protein>
    <recommendedName>
        <fullName evidence="3">Phosphoglycerate mutase</fullName>
    </recommendedName>
</protein>
<dbReference type="RefSeq" id="XP_004179237.1">
    <property type="nucleotide sequence ID" value="XM_004179189.1"/>
</dbReference>
<dbReference type="GeneID" id="14494357"/>
<evidence type="ECO:0000313" key="2">
    <source>
        <dbReference type="Proteomes" id="UP000002866"/>
    </source>
</evidence>
<dbReference type="EMBL" id="HE806317">
    <property type="protein sequence ID" value="CCH59718.1"/>
    <property type="molecule type" value="Genomic_DNA"/>
</dbReference>
<reference evidence="1 2" key="1">
    <citation type="journal article" date="2011" name="Proc. Natl. Acad. Sci. U.S.A.">
        <title>Evolutionary erosion of yeast sex chromosomes by mating-type switching accidents.</title>
        <authorList>
            <person name="Gordon J.L."/>
            <person name="Armisen D."/>
            <person name="Proux-Wera E."/>
            <person name="Oheigeartaigh S.S."/>
            <person name="Byrne K.P."/>
            <person name="Wolfe K.H."/>
        </authorList>
    </citation>
    <scope>NUCLEOTIDE SEQUENCE [LARGE SCALE GENOMIC DNA]</scope>
    <source>
        <strain evidence="2">ATCC 34711 / CBS 6284 / DSM 70876 / NBRC 10599 / NRRL Y-10934 / UCD 77-7</strain>
    </source>
</reference>
<dbReference type="HOGENOM" id="CLU_039184_0_0_1"/>
<dbReference type="PANTHER" id="PTHR48100">
    <property type="entry name" value="BROAD-SPECIFICITY PHOSPHATASE YOR283W-RELATED"/>
    <property type="match status" value="1"/>
</dbReference>
<name>I2H016_HENB6</name>
<evidence type="ECO:0000313" key="1">
    <source>
        <dbReference type="EMBL" id="CCH59718.1"/>
    </source>
</evidence>
<dbReference type="InterPro" id="IPR013078">
    <property type="entry name" value="His_Pase_superF_clade-1"/>
</dbReference>
<dbReference type="FunFam" id="3.40.50.1240:FF:000054">
    <property type="entry name" value="Putative phosphomutase"/>
    <property type="match status" value="1"/>
</dbReference>
<dbReference type="FunCoup" id="I2H016">
    <property type="interactions" value="196"/>
</dbReference>
<dbReference type="Pfam" id="PF00300">
    <property type="entry name" value="His_Phos_1"/>
    <property type="match status" value="1"/>
</dbReference>
<dbReference type="CDD" id="cd07067">
    <property type="entry name" value="HP_PGM_like"/>
    <property type="match status" value="1"/>
</dbReference>
<dbReference type="InterPro" id="IPR050275">
    <property type="entry name" value="PGM_Phosphatase"/>
</dbReference>
<dbReference type="eggNOG" id="KOG4754">
    <property type="taxonomic scope" value="Eukaryota"/>
</dbReference>
<dbReference type="InterPro" id="IPR029033">
    <property type="entry name" value="His_PPase_superfam"/>
</dbReference>
<dbReference type="SMART" id="SM00855">
    <property type="entry name" value="PGAM"/>
    <property type="match status" value="1"/>
</dbReference>
<dbReference type="OMA" id="NWVDARL"/>
<dbReference type="GO" id="GO:0005777">
    <property type="term" value="C:peroxisome"/>
    <property type="evidence" value="ECO:0007669"/>
    <property type="project" value="EnsemblFungi"/>
</dbReference>
<organism evidence="1 2">
    <name type="scientific">Henningerozyma blattae (strain ATCC 34711 / CBS 6284 / DSM 70876 / NBRC 10599 / NRRL Y-10934 / UCD 77-7)</name>
    <name type="common">Yeast</name>
    <name type="synonym">Tetrapisispora blattae</name>
    <dbReference type="NCBI Taxonomy" id="1071380"/>
    <lineage>
        <taxon>Eukaryota</taxon>
        <taxon>Fungi</taxon>
        <taxon>Dikarya</taxon>
        <taxon>Ascomycota</taxon>
        <taxon>Saccharomycotina</taxon>
        <taxon>Saccharomycetes</taxon>
        <taxon>Saccharomycetales</taxon>
        <taxon>Saccharomycetaceae</taxon>
        <taxon>Henningerozyma</taxon>
    </lineage>
</organism>
<dbReference type="OrthoDB" id="496981at2759"/>
<dbReference type="SUPFAM" id="SSF53254">
    <property type="entry name" value="Phosphoglycerate mutase-like"/>
    <property type="match status" value="1"/>
</dbReference>
<dbReference type="Proteomes" id="UP000002866">
    <property type="component" value="Chromosome 2"/>
</dbReference>
<gene>
    <name evidence="1" type="primary">TBLA0B09030</name>
    <name evidence="1" type="ORF">TBLA_0B09030</name>
</gene>
<dbReference type="AlphaFoldDB" id="I2H016"/>
<dbReference type="Gene3D" id="3.40.50.1240">
    <property type="entry name" value="Phosphoglycerate mutase-like"/>
    <property type="match status" value="1"/>
</dbReference>
<sequence>MQFKALPGFFKAYEEQNSKPIDSSKEDHLKFVHHKTWKDLYKSIPHNSSDIEYKLIILGRHGQGYHNAAIDRYGMDAWNKHWSLLDGDEYGEWLDSRLTPLGKKQVSRTGKEVLLPMVKGLGKYPDVYFSSPMRRCLETYVGSWGQVYKMVENDQKKLEITIIENLRETLGEHTCDKRVLHSEVISEYQNSKMESGHIAHWNYPKGYPEEDQLWFADWRETNEEMDVRVRSGLEELFSQVKSDERIVSLTCHSGVIDSVLRNLDHPAVENLDVGKSVIAVVALRR</sequence>
<dbReference type="PANTHER" id="PTHR48100:SF1">
    <property type="entry name" value="HISTIDINE PHOSPHATASE FAMILY PROTEIN-RELATED"/>
    <property type="match status" value="1"/>
</dbReference>
<accession>I2H016</accession>
<dbReference type="KEGG" id="tbl:TBLA_0B09030"/>
<evidence type="ECO:0008006" key="3">
    <source>
        <dbReference type="Google" id="ProtNLM"/>
    </source>
</evidence>
<dbReference type="GO" id="GO:0016791">
    <property type="term" value="F:phosphatase activity"/>
    <property type="evidence" value="ECO:0007669"/>
    <property type="project" value="TreeGrafter"/>
</dbReference>